<dbReference type="InterPro" id="IPR002509">
    <property type="entry name" value="NODB_dom"/>
</dbReference>
<dbReference type="Proteomes" id="UP000030008">
    <property type="component" value="Unassembled WGS sequence"/>
</dbReference>
<dbReference type="PANTHER" id="PTHR34216">
    <property type="match status" value="1"/>
</dbReference>
<reference evidence="4 5" key="1">
    <citation type="submission" date="2014-08" db="EMBL/GenBank/DDBJ databases">
        <title>Clostridium innocuum, an unnegligible vancomycin-resistant pathogen causing extra-intestinal infections.</title>
        <authorList>
            <person name="Feng Y."/>
            <person name="Chiu C.-H."/>
        </authorList>
    </citation>
    <scope>NUCLEOTIDE SEQUENCE [LARGE SCALE GENOMIC DNA]</scope>
    <source>
        <strain evidence="4 5">AN88</strain>
    </source>
</reference>
<protein>
    <submittedName>
        <fullName evidence="4">Polysaccharide deacetylase</fullName>
    </submittedName>
</protein>
<evidence type="ECO:0000259" key="3">
    <source>
        <dbReference type="PROSITE" id="PS51677"/>
    </source>
</evidence>
<evidence type="ECO:0000313" key="5">
    <source>
        <dbReference type="Proteomes" id="UP000030008"/>
    </source>
</evidence>
<dbReference type="EMBL" id="JQIF01000044">
    <property type="protein sequence ID" value="KGJ53181.1"/>
    <property type="molecule type" value="Genomic_DNA"/>
</dbReference>
<dbReference type="InterPro" id="IPR051398">
    <property type="entry name" value="Polysacch_Deacetylase"/>
</dbReference>
<dbReference type="GO" id="GO:0016810">
    <property type="term" value="F:hydrolase activity, acting on carbon-nitrogen (but not peptide) bonds"/>
    <property type="evidence" value="ECO:0007669"/>
    <property type="project" value="InterPro"/>
</dbReference>
<feature type="domain" description="NodB homology" evidence="3">
    <location>
        <begin position="96"/>
        <end position="264"/>
    </location>
</feature>
<dbReference type="GO" id="GO:0005576">
    <property type="term" value="C:extracellular region"/>
    <property type="evidence" value="ECO:0007669"/>
    <property type="project" value="UniProtKB-SubCell"/>
</dbReference>
<dbReference type="InterPro" id="IPR011330">
    <property type="entry name" value="Glyco_hydro/deAcase_b/a-brl"/>
</dbReference>
<keyword evidence="2" id="KW-0732">Signal</keyword>
<name>A0A099I6I0_CLOIN</name>
<dbReference type="AlphaFoldDB" id="A0A099I6I0"/>
<dbReference type="SUPFAM" id="SSF88713">
    <property type="entry name" value="Glycoside hydrolase/deacetylase"/>
    <property type="match status" value="1"/>
</dbReference>
<dbReference type="RefSeq" id="WP_044905377.1">
    <property type="nucleotide sequence ID" value="NZ_JQIF01000044.1"/>
</dbReference>
<sequence length="264" mass="30746">MRQRKLTVILLCILLLLYAGNALVQAFNREDGIPIIGYHHIVPDADKQAFFPNNMWVISLSDFERQMQLLKEEGYHSVTLEDVYAWKMGKKDLDEKSIAITFDDGFYSTTKFAQPVLKRYGFTGSVFVICSAIDEQHGPYDPKLRQHASHADMQDERVLQYFSHSYDLHHKNADGFRIDQLNDEQLKRDTEQAAKQGSITYYAYPYGKYNKRIQKILKDNGTRLAFGYNENRKAKRSDDSYALPRFNVNAYTRLDVFRAMLESR</sequence>
<dbReference type="PROSITE" id="PS51677">
    <property type="entry name" value="NODB"/>
    <property type="match status" value="1"/>
</dbReference>
<comment type="caution">
    <text evidence="4">The sequence shown here is derived from an EMBL/GenBank/DDBJ whole genome shotgun (WGS) entry which is preliminary data.</text>
</comment>
<accession>A0A099I6I0</accession>
<dbReference type="Gene3D" id="3.20.20.370">
    <property type="entry name" value="Glycoside hydrolase/deacetylase"/>
    <property type="match status" value="1"/>
</dbReference>
<evidence type="ECO:0000313" key="4">
    <source>
        <dbReference type="EMBL" id="KGJ53181.1"/>
    </source>
</evidence>
<comment type="subcellular location">
    <subcellularLocation>
        <location evidence="1">Secreted</location>
    </subcellularLocation>
</comment>
<evidence type="ECO:0000256" key="2">
    <source>
        <dbReference type="ARBA" id="ARBA00022729"/>
    </source>
</evidence>
<dbReference type="PANTHER" id="PTHR34216:SF3">
    <property type="entry name" value="POLY-BETA-1,6-N-ACETYL-D-GLUCOSAMINE N-DEACETYLASE"/>
    <property type="match status" value="1"/>
</dbReference>
<dbReference type="CDD" id="cd10966">
    <property type="entry name" value="CE4_yadE_5s"/>
    <property type="match status" value="1"/>
</dbReference>
<gene>
    <name evidence="4" type="ORF">CIAN88_10590</name>
</gene>
<proteinExistence type="predicted"/>
<evidence type="ECO:0000256" key="1">
    <source>
        <dbReference type="ARBA" id="ARBA00004613"/>
    </source>
</evidence>
<dbReference type="Pfam" id="PF01522">
    <property type="entry name" value="Polysacc_deac_1"/>
    <property type="match status" value="1"/>
</dbReference>
<dbReference type="GO" id="GO:0005975">
    <property type="term" value="P:carbohydrate metabolic process"/>
    <property type="evidence" value="ECO:0007669"/>
    <property type="project" value="InterPro"/>
</dbReference>
<organism evidence="4 5">
    <name type="scientific">Clostridium innocuum</name>
    <dbReference type="NCBI Taxonomy" id="1522"/>
    <lineage>
        <taxon>Bacteria</taxon>
        <taxon>Bacillati</taxon>
        <taxon>Bacillota</taxon>
        <taxon>Clostridia</taxon>
        <taxon>Eubacteriales</taxon>
        <taxon>Clostridiaceae</taxon>
        <taxon>Clostridium</taxon>
    </lineage>
</organism>